<evidence type="ECO:0000256" key="3">
    <source>
        <dbReference type="ARBA" id="ARBA00022692"/>
    </source>
</evidence>
<dbReference type="InterPro" id="IPR012001">
    <property type="entry name" value="Thiamin_PyroP_enz_TPP-bd_dom"/>
</dbReference>
<dbReference type="EMBL" id="CAJPEV010012019">
    <property type="protein sequence ID" value="CAG0906374.1"/>
    <property type="molecule type" value="Genomic_DNA"/>
</dbReference>
<dbReference type="InterPro" id="IPR032264">
    <property type="entry name" value="MenD_middle"/>
</dbReference>
<dbReference type="Proteomes" id="UP000677054">
    <property type="component" value="Unassembled WGS sequence"/>
</dbReference>
<feature type="transmembrane region" description="Helical" evidence="10">
    <location>
        <begin position="7"/>
        <end position="28"/>
    </location>
</feature>
<keyword evidence="3 10" id="KW-0812">Transmembrane</keyword>
<dbReference type="SUPFAM" id="SSF52518">
    <property type="entry name" value="Thiamin diphosphate-binding fold (THDP-binding)"/>
    <property type="match status" value="1"/>
</dbReference>
<dbReference type="SUPFAM" id="SSF52467">
    <property type="entry name" value="DHS-like NAD/FAD-binding domain"/>
    <property type="match status" value="1"/>
</dbReference>
<gene>
    <name evidence="13" type="ORF">DSTB1V02_LOCUS14461</name>
</gene>
<dbReference type="CDD" id="cd07037">
    <property type="entry name" value="TPP_PYR_MenD"/>
    <property type="match status" value="1"/>
</dbReference>
<feature type="non-terminal residue" evidence="13">
    <location>
        <position position="655"/>
    </location>
</feature>
<keyword evidence="2" id="KW-0808">Transferase</keyword>
<dbReference type="GO" id="GO:0070204">
    <property type="term" value="F:2-succinyl-5-enolpyruvyl-6-hydroxy-3-cyclohexene-1-carboxylic-acid synthase activity"/>
    <property type="evidence" value="ECO:0007669"/>
    <property type="project" value="InterPro"/>
</dbReference>
<dbReference type="PANTHER" id="PTHR42916:SF1">
    <property type="entry name" value="PROTEIN PHYLLO, CHLOROPLASTIC"/>
    <property type="match status" value="1"/>
</dbReference>
<evidence type="ECO:0000256" key="10">
    <source>
        <dbReference type="SAM" id="Phobius"/>
    </source>
</evidence>
<evidence type="ECO:0000256" key="4">
    <source>
        <dbReference type="ARBA" id="ARBA00022723"/>
    </source>
</evidence>
<name>A0A7R9AI34_9CRUS</name>
<keyword evidence="7" id="KW-0786">Thiamine pyrophosphate</keyword>
<evidence type="ECO:0000256" key="7">
    <source>
        <dbReference type="ARBA" id="ARBA00023052"/>
    </source>
</evidence>
<dbReference type="Pfam" id="PF02776">
    <property type="entry name" value="TPP_enzyme_N"/>
    <property type="match status" value="1"/>
</dbReference>
<dbReference type="GO" id="GO:0009234">
    <property type="term" value="P:menaquinone biosynthetic process"/>
    <property type="evidence" value="ECO:0007669"/>
    <property type="project" value="InterPro"/>
</dbReference>
<evidence type="ECO:0000313" key="13">
    <source>
        <dbReference type="EMBL" id="CAD7254715.1"/>
    </source>
</evidence>
<dbReference type="HAMAP" id="MF_00902">
    <property type="entry name" value="TatC"/>
    <property type="match status" value="1"/>
</dbReference>
<dbReference type="AlphaFoldDB" id="A0A7R9AI34"/>
<dbReference type="PRINTS" id="PR01840">
    <property type="entry name" value="TATCFAMILY"/>
</dbReference>
<feature type="non-terminal residue" evidence="13">
    <location>
        <position position="1"/>
    </location>
</feature>
<dbReference type="Pfam" id="PF16582">
    <property type="entry name" value="TPP_enzyme_M_2"/>
    <property type="match status" value="1"/>
</dbReference>
<dbReference type="Gene3D" id="3.40.50.970">
    <property type="match status" value="2"/>
</dbReference>
<dbReference type="OrthoDB" id="2018133at2759"/>
<dbReference type="GO" id="GO:0016020">
    <property type="term" value="C:membrane"/>
    <property type="evidence" value="ECO:0007669"/>
    <property type="project" value="UniProtKB-SubCell"/>
</dbReference>
<feature type="transmembrane region" description="Helical" evidence="10">
    <location>
        <begin position="76"/>
        <end position="96"/>
    </location>
</feature>
<keyword evidence="8 10" id="KW-0472">Membrane</keyword>
<accession>A0A7R9AI34</accession>
<proteinExistence type="inferred from homology"/>
<reference evidence="13" key="1">
    <citation type="submission" date="2020-11" db="EMBL/GenBank/DDBJ databases">
        <authorList>
            <person name="Tran Van P."/>
        </authorList>
    </citation>
    <scope>NUCLEOTIDE SEQUENCE</scope>
</reference>
<evidence type="ECO:0000313" key="14">
    <source>
        <dbReference type="Proteomes" id="UP000677054"/>
    </source>
</evidence>
<dbReference type="InterPro" id="IPR002033">
    <property type="entry name" value="TatC"/>
</dbReference>
<feature type="transmembrane region" description="Helical" evidence="10">
    <location>
        <begin position="205"/>
        <end position="235"/>
    </location>
</feature>
<evidence type="ECO:0000256" key="2">
    <source>
        <dbReference type="ARBA" id="ARBA00022679"/>
    </source>
</evidence>
<evidence type="ECO:0000256" key="8">
    <source>
        <dbReference type="ARBA" id="ARBA00023136"/>
    </source>
</evidence>
<comment type="subcellular location">
    <subcellularLocation>
        <location evidence="1">Membrane</location>
        <topology evidence="1">Multi-pass membrane protein</topology>
    </subcellularLocation>
</comment>
<evidence type="ECO:0000259" key="11">
    <source>
        <dbReference type="Pfam" id="PF02776"/>
    </source>
</evidence>
<organism evidence="13">
    <name type="scientific">Darwinula stevensoni</name>
    <dbReference type="NCBI Taxonomy" id="69355"/>
    <lineage>
        <taxon>Eukaryota</taxon>
        <taxon>Metazoa</taxon>
        <taxon>Ecdysozoa</taxon>
        <taxon>Arthropoda</taxon>
        <taxon>Crustacea</taxon>
        <taxon>Oligostraca</taxon>
        <taxon>Ostracoda</taxon>
        <taxon>Podocopa</taxon>
        <taxon>Podocopida</taxon>
        <taxon>Darwinulocopina</taxon>
        <taxon>Darwinuloidea</taxon>
        <taxon>Darwinulidae</taxon>
        <taxon>Darwinula</taxon>
    </lineage>
</organism>
<evidence type="ECO:0000256" key="6">
    <source>
        <dbReference type="ARBA" id="ARBA00022989"/>
    </source>
</evidence>
<keyword evidence="14" id="KW-1185">Reference proteome</keyword>
<feature type="transmembrane region" description="Helical" evidence="10">
    <location>
        <begin position="166"/>
        <end position="193"/>
    </location>
</feature>
<feature type="domain" description="Thiamine pyrophosphate enzyme N-terminal TPP-binding" evidence="11">
    <location>
        <begin position="239"/>
        <end position="331"/>
    </location>
</feature>
<feature type="transmembrane region" description="Helical" evidence="10">
    <location>
        <begin position="116"/>
        <end position="137"/>
    </location>
</feature>
<keyword evidence="5" id="KW-0460">Magnesium</keyword>
<evidence type="ECO:0000256" key="5">
    <source>
        <dbReference type="ARBA" id="ARBA00022842"/>
    </source>
</evidence>
<dbReference type="GO" id="GO:0046872">
    <property type="term" value="F:metal ion binding"/>
    <property type="evidence" value="ECO:0007669"/>
    <property type="project" value="UniProtKB-KW"/>
</dbReference>
<dbReference type="Gene3D" id="3.40.50.1220">
    <property type="entry name" value="TPP-binding domain"/>
    <property type="match status" value="1"/>
</dbReference>
<dbReference type="InterPro" id="IPR029035">
    <property type="entry name" value="DHS-like_NAD/FAD-binding_dom"/>
</dbReference>
<evidence type="ECO:0000259" key="12">
    <source>
        <dbReference type="Pfam" id="PF16582"/>
    </source>
</evidence>
<keyword evidence="9" id="KW-0464">Manganese</keyword>
<dbReference type="PANTHER" id="PTHR42916">
    <property type="entry name" value="2-SUCCINYL-5-ENOLPYRUVYL-6-HYDROXY-3-CYCLOHEXENE-1-CARBOXYLATE SYNTHASE"/>
    <property type="match status" value="1"/>
</dbReference>
<evidence type="ECO:0000256" key="1">
    <source>
        <dbReference type="ARBA" id="ARBA00004141"/>
    </source>
</evidence>
<sequence length="655" mass="74005">VLRKHLFRIIVAIAIGALLIGFNLEFVVDTILFAPSKPDFITFRFLNQLSEWMGTDTHISMPEKFPIQVRKMFEQINVAMSVSLIGGVVVAFPYIVYELWKFIEPALTSKEKKKSLFFIFSISFFFLLGISVGYFLITPLSIHFGYFFKISDQPITLIDLSDYIDLVVNTCVAMGVVFLFPVVAYFLTSIGILTPEFLATYRKHAIVAIMIVAAIITPPDATSMVIASIPLIGLYELKVLISPGSRNAPLSIQFSNHPKFTVYTIVDERSAGFVGVGMSQVTKKPTVLCCTSGSAAVNYYPAIVEAFYQNVPLLVLTADRPKEYVDSFDGQTIRQKEVFEKHSYGNFELSEEESDAANLENYLTIKKALTCAIENSGPVHINIPFSEPLYETTDEIQVQIDEFKFPPKKEEEISMEKLLPIANQSKKIMVVVGMQEVNPALKQELIQFAQNQNVTVLTESISNLNHPDFLPSIDPLIFNFKEDRNEAFAPDLLLTLGQNTVSKKIKSFLRNSKPKNHWHIDPFWQPDTYFCLTEKIKTTPERFLSQLNASFSPSPSDYKEKWQTLQHKKEEIHQNFMENLPFSDLKIFSILEEMLPDDITIHFANSTPIRYAQLFDFTRGNKKVYSNRGASGIDGSTSTSVGYAMISDTPTLLIT</sequence>
<dbReference type="GO" id="GO:0030976">
    <property type="term" value="F:thiamine pyrophosphate binding"/>
    <property type="evidence" value="ECO:0007669"/>
    <property type="project" value="InterPro"/>
</dbReference>
<dbReference type="InterPro" id="IPR004433">
    <property type="entry name" value="MenaQ_synth_MenD"/>
</dbReference>
<evidence type="ECO:0000256" key="9">
    <source>
        <dbReference type="ARBA" id="ARBA00023211"/>
    </source>
</evidence>
<keyword evidence="6 10" id="KW-1133">Transmembrane helix</keyword>
<dbReference type="NCBIfam" id="TIGR00173">
    <property type="entry name" value="menD"/>
    <property type="match status" value="1"/>
</dbReference>
<dbReference type="EMBL" id="LR911537">
    <property type="protein sequence ID" value="CAD7254715.1"/>
    <property type="molecule type" value="Genomic_DNA"/>
</dbReference>
<keyword evidence="4" id="KW-0479">Metal-binding</keyword>
<dbReference type="Pfam" id="PF00902">
    <property type="entry name" value="TatC"/>
    <property type="match status" value="1"/>
</dbReference>
<feature type="domain" description="Menaquinone biosynthesis protein MenD middle" evidence="12">
    <location>
        <begin position="413"/>
        <end position="598"/>
    </location>
</feature>
<protein>
    <submittedName>
        <fullName evidence="13">Uncharacterized protein</fullName>
    </submittedName>
</protein>
<dbReference type="InterPro" id="IPR029061">
    <property type="entry name" value="THDP-binding"/>
</dbReference>